<name>D9PGW9_9ZZZZ</name>
<reference evidence="2" key="2">
    <citation type="journal article" date="2011" name="Microb. Ecol.">
        <title>Taxonomic and Functional Metagenomic Profiling of the Microbial Community in the Anoxic Sediment of a Sub-saline Shallow Lake (Laguna de Carrizo, Central Spain).</title>
        <authorList>
            <person name="Ferrer M."/>
            <person name="Guazzaroni M.E."/>
            <person name="Richter M."/>
            <person name="Garcia-Salamanca A."/>
            <person name="Yarza P."/>
            <person name="Suarez-Suarez A."/>
            <person name="Solano J."/>
            <person name="Alcaide M."/>
            <person name="van Dillewijn P."/>
            <person name="Molina-Henares M.A."/>
            <person name="Lopez-Cortes N."/>
            <person name="Al-Ramahi Y."/>
            <person name="Guerrero C."/>
            <person name="Acosta A."/>
            <person name="de Eugenio L.I."/>
            <person name="Martinez V."/>
            <person name="Marques S."/>
            <person name="Rojo F."/>
            <person name="Santero E."/>
            <person name="Genilloud O."/>
            <person name="Perez-Perez J."/>
            <person name="Rossello-Mora R."/>
            <person name="Ramos J.L."/>
        </authorList>
    </citation>
    <scope>NUCLEOTIDE SEQUENCE</scope>
</reference>
<comment type="caution">
    <text evidence="2">The sequence shown here is derived from an EMBL/GenBank/DDBJ whole genome shotgun (WGS) entry which is preliminary data.</text>
</comment>
<keyword evidence="1" id="KW-1133">Transmembrane helix</keyword>
<evidence type="ECO:0000313" key="2">
    <source>
        <dbReference type="EMBL" id="EFK97196.1"/>
    </source>
</evidence>
<sequence length="68" mass="8207">MILIFIGIFTFLSASLIFLKEPDYFVKIFILQIVAIILGFIFIYIIQKNKYINYLTIKNNSFFLFYFF</sequence>
<keyword evidence="1" id="KW-0472">Membrane</keyword>
<proteinExistence type="predicted"/>
<feature type="transmembrane region" description="Helical" evidence="1">
    <location>
        <begin position="29"/>
        <end position="46"/>
    </location>
</feature>
<evidence type="ECO:0000256" key="1">
    <source>
        <dbReference type="SAM" id="Phobius"/>
    </source>
</evidence>
<dbReference type="EMBL" id="ADZX01000332">
    <property type="protein sequence ID" value="EFK97196.1"/>
    <property type="molecule type" value="Genomic_DNA"/>
</dbReference>
<gene>
    <name evidence="2" type="ORF">LDC_0766</name>
</gene>
<organism evidence="2">
    <name type="scientific">sediment metagenome</name>
    <dbReference type="NCBI Taxonomy" id="749907"/>
    <lineage>
        <taxon>unclassified sequences</taxon>
        <taxon>metagenomes</taxon>
        <taxon>ecological metagenomes</taxon>
    </lineage>
</organism>
<keyword evidence="1" id="KW-0812">Transmembrane</keyword>
<accession>D9PGW9</accession>
<reference evidence="2" key="1">
    <citation type="submission" date="2010-07" db="EMBL/GenBank/DDBJ databases">
        <authorList>
            <consortium name="CONSOLIDER consortium CSD2007-00005"/>
            <person name="Guazzaroni M.-E."/>
            <person name="Richter M."/>
            <person name="Garcia-Salamanca A."/>
            <person name="Yarza P."/>
            <person name="Ferrer M."/>
        </authorList>
    </citation>
    <scope>NUCLEOTIDE SEQUENCE</scope>
</reference>
<dbReference type="AlphaFoldDB" id="D9PGW9"/>
<protein>
    <submittedName>
        <fullName evidence="2">Membrane protein</fullName>
    </submittedName>
</protein>